<evidence type="ECO:0000313" key="2">
    <source>
        <dbReference type="Proteomes" id="UP000660265"/>
    </source>
</evidence>
<name>A0ABQ2EIP1_9ACTN</name>
<reference evidence="2" key="1">
    <citation type="journal article" date="2019" name="Int. J. Syst. Evol. Microbiol.">
        <title>The Global Catalogue of Microorganisms (GCM) 10K type strain sequencing project: providing services to taxonomists for standard genome sequencing and annotation.</title>
        <authorList>
            <consortium name="The Broad Institute Genomics Platform"/>
            <consortium name="The Broad Institute Genome Sequencing Center for Infectious Disease"/>
            <person name="Wu L."/>
            <person name="Ma J."/>
        </authorList>
    </citation>
    <scope>NUCLEOTIDE SEQUENCE [LARGE SCALE GENOMIC DNA]</scope>
    <source>
        <strain evidence="2">CGMCC 4.7275</strain>
    </source>
</reference>
<comment type="caution">
    <text evidence="1">The sequence shown here is derived from an EMBL/GenBank/DDBJ whole genome shotgun (WGS) entry which is preliminary data.</text>
</comment>
<proteinExistence type="predicted"/>
<protein>
    <submittedName>
        <fullName evidence="1">Uncharacterized protein</fullName>
    </submittedName>
</protein>
<sequence length="96" mass="10127">MNSTGDDGFDADDLDPDAVLWVRGVNYVAGWRDATQALTELTDALTMAGIDTTGAQLRANASADGSGMLRLELTPETAREIAMLARVTATKLRNAG</sequence>
<dbReference type="RefSeq" id="WP_189109900.1">
    <property type="nucleotide sequence ID" value="NZ_BMMV01000018.1"/>
</dbReference>
<keyword evidence="2" id="KW-1185">Reference proteome</keyword>
<accession>A0ABQ2EIP1</accession>
<organism evidence="1 2">
    <name type="scientific">Streptomyces camponoticapitis</name>
    <dbReference type="NCBI Taxonomy" id="1616125"/>
    <lineage>
        <taxon>Bacteria</taxon>
        <taxon>Bacillati</taxon>
        <taxon>Actinomycetota</taxon>
        <taxon>Actinomycetes</taxon>
        <taxon>Kitasatosporales</taxon>
        <taxon>Streptomycetaceae</taxon>
        <taxon>Streptomyces</taxon>
    </lineage>
</organism>
<gene>
    <name evidence="1" type="ORF">GCM10011583_51250</name>
</gene>
<dbReference type="Proteomes" id="UP000660265">
    <property type="component" value="Unassembled WGS sequence"/>
</dbReference>
<evidence type="ECO:0000313" key="1">
    <source>
        <dbReference type="EMBL" id="GGK13040.1"/>
    </source>
</evidence>
<dbReference type="EMBL" id="BMMV01000018">
    <property type="protein sequence ID" value="GGK13040.1"/>
    <property type="molecule type" value="Genomic_DNA"/>
</dbReference>